<evidence type="ECO:0000256" key="3">
    <source>
        <dbReference type="ARBA" id="ARBA00023004"/>
    </source>
</evidence>
<proteinExistence type="predicted"/>
<protein>
    <recommendedName>
        <fullName evidence="5">Cytochrome c domain-containing protein</fullName>
    </recommendedName>
</protein>
<name>A0ABQ4SRB8_9HYPH</name>
<gene>
    <name evidence="6" type="ORF">GMJLKIPL_6364</name>
</gene>
<keyword evidence="7" id="KW-1185">Reference proteome</keyword>
<dbReference type="Gene3D" id="1.10.760.10">
    <property type="entry name" value="Cytochrome c-like domain"/>
    <property type="match status" value="1"/>
</dbReference>
<dbReference type="InterPro" id="IPR036909">
    <property type="entry name" value="Cyt_c-like_dom_sf"/>
</dbReference>
<dbReference type="Proteomes" id="UP001055153">
    <property type="component" value="Unassembled WGS sequence"/>
</dbReference>
<evidence type="ECO:0000259" key="5">
    <source>
        <dbReference type="PROSITE" id="PS51007"/>
    </source>
</evidence>
<reference evidence="6" key="1">
    <citation type="journal article" date="2021" name="Front. Microbiol.">
        <title>Comprehensive Comparative Genomics and Phenotyping of Methylobacterium Species.</title>
        <authorList>
            <person name="Alessa O."/>
            <person name="Ogura Y."/>
            <person name="Fujitani Y."/>
            <person name="Takami H."/>
            <person name="Hayashi T."/>
            <person name="Sahin N."/>
            <person name="Tani A."/>
        </authorList>
    </citation>
    <scope>NUCLEOTIDE SEQUENCE</scope>
    <source>
        <strain evidence="6">DSM 17168</strain>
    </source>
</reference>
<sequence length="132" mass="14178">MRLRWIMLLASAAVLTAGGIVTHRIEQRRQRVELARNLTGGDSARAPQLMITYGCAGCHEIPGLAGPQGRVGPPLGSVAERLYIGGVVANTPENLVRWIVDPKALAPRTAMPVTGVSEVQARDIAAYLYAHR</sequence>
<organism evidence="6 7">
    <name type="scientific">Methylobacterium isbiliense</name>
    <dbReference type="NCBI Taxonomy" id="315478"/>
    <lineage>
        <taxon>Bacteria</taxon>
        <taxon>Pseudomonadati</taxon>
        <taxon>Pseudomonadota</taxon>
        <taxon>Alphaproteobacteria</taxon>
        <taxon>Hyphomicrobiales</taxon>
        <taxon>Methylobacteriaceae</taxon>
        <taxon>Methylobacterium</taxon>
    </lineage>
</organism>
<evidence type="ECO:0000313" key="7">
    <source>
        <dbReference type="Proteomes" id="UP001055153"/>
    </source>
</evidence>
<dbReference type="EMBL" id="BPQQ01000118">
    <property type="protein sequence ID" value="GJE04400.1"/>
    <property type="molecule type" value="Genomic_DNA"/>
</dbReference>
<dbReference type="InterPro" id="IPR009056">
    <property type="entry name" value="Cyt_c-like_dom"/>
</dbReference>
<comment type="caution">
    <text evidence="6">The sequence shown here is derived from an EMBL/GenBank/DDBJ whole genome shotgun (WGS) entry which is preliminary data.</text>
</comment>
<keyword evidence="2 4" id="KW-0479">Metal-binding</keyword>
<evidence type="ECO:0000256" key="1">
    <source>
        <dbReference type="ARBA" id="ARBA00022617"/>
    </source>
</evidence>
<evidence type="ECO:0000256" key="2">
    <source>
        <dbReference type="ARBA" id="ARBA00022723"/>
    </source>
</evidence>
<feature type="domain" description="Cytochrome c" evidence="5">
    <location>
        <begin position="41"/>
        <end position="132"/>
    </location>
</feature>
<reference evidence="6" key="2">
    <citation type="submission" date="2021-08" db="EMBL/GenBank/DDBJ databases">
        <authorList>
            <person name="Tani A."/>
            <person name="Ola A."/>
            <person name="Ogura Y."/>
            <person name="Katsura K."/>
            <person name="Hayashi T."/>
        </authorList>
    </citation>
    <scope>NUCLEOTIDE SEQUENCE</scope>
    <source>
        <strain evidence="6">DSM 17168</strain>
    </source>
</reference>
<evidence type="ECO:0000256" key="4">
    <source>
        <dbReference type="PROSITE-ProRule" id="PRU00433"/>
    </source>
</evidence>
<dbReference type="RefSeq" id="WP_373324823.1">
    <property type="nucleotide sequence ID" value="NZ_BPQQ01000118.1"/>
</dbReference>
<evidence type="ECO:0000313" key="6">
    <source>
        <dbReference type="EMBL" id="GJE04400.1"/>
    </source>
</evidence>
<keyword evidence="3 4" id="KW-0408">Iron</keyword>
<dbReference type="SUPFAM" id="SSF46626">
    <property type="entry name" value="Cytochrome c"/>
    <property type="match status" value="1"/>
</dbReference>
<dbReference type="PROSITE" id="PS51007">
    <property type="entry name" value="CYTC"/>
    <property type="match status" value="1"/>
</dbReference>
<dbReference type="Pfam" id="PF00034">
    <property type="entry name" value="Cytochrom_C"/>
    <property type="match status" value="1"/>
</dbReference>
<accession>A0ABQ4SRB8</accession>
<keyword evidence="1 4" id="KW-0349">Heme</keyword>